<gene>
    <name evidence="11" type="ORF">QJS10_CPA16g01374</name>
</gene>
<evidence type="ECO:0000256" key="9">
    <source>
        <dbReference type="ARBA" id="ARBA00055191"/>
    </source>
</evidence>
<sequence length="315" mass="34683">MGIPRTGCKQVPNLFTHSFFDHRRREKVIIVMGATGTGKSRLSIDLALRFNGEVINSDKIQVYKGLDIVTNKITPSDARGVPHHLLSDIDPRADFTALDFCARATDALDSIAVRGALPIVAGGSNAYIEALVDGPGFRSRYECCFLWVDVHAPVLHEFVRERVDQMVEQGMVEEVRAAFDAGDADYSRGIRRAIGVPEMDRYLRACSRADADAGDASARALLEEAIEEVKANTCGLIHRQLRKIKRLRGLPGWGVSRIDATDAFQQRGLPGFGAAWEELVAAPAFEVVRRFLELDRGFDRHRAADLMVVPAAAVV</sequence>
<dbReference type="Proteomes" id="UP001180020">
    <property type="component" value="Unassembled WGS sequence"/>
</dbReference>
<evidence type="ECO:0000256" key="6">
    <source>
        <dbReference type="ARBA" id="ARBA00022946"/>
    </source>
</evidence>
<evidence type="ECO:0000256" key="8">
    <source>
        <dbReference type="ARBA" id="ARBA00052386"/>
    </source>
</evidence>
<dbReference type="InterPro" id="IPR018022">
    <property type="entry name" value="IPT"/>
</dbReference>
<dbReference type="SUPFAM" id="SSF52540">
    <property type="entry name" value="P-loop containing nucleoside triphosphate hydrolases"/>
    <property type="match status" value="1"/>
</dbReference>
<keyword evidence="12" id="KW-1185">Reference proteome</keyword>
<evidence type="ECO:0000313" key="11">
    <source>
        <dbReference type="EMBL" id="KAK1294677.1"/>
    </source>
</evidence>
<reference evidence="11" key="2">
    <citation type="submission" date="2023-06" db="EMBL/GenBank/DDBJ databases">
        <authorList>
            <person name="Ma L."/>
            <person name="Liu K.-W."/>
            <person name="Li Z."/>
            <person name="Hsiao Y.-Y."/>
            <person name="Qi Y."/>
            <person name="Fu T."/>
            <person name="Tang G."/>
            <person name="Zhang D."/>
            <person name="Sun W.-H."/>
            <person name="Liu D.-K."/>
            <person name="Li Y."/>
            <person name="Chen G.-Z."/>
            <person name="Liu X.-D."/>
            <person name="Liao X.-Y."/>
            <person name="Jiang Y.-T."/>
            <person name="Yu X."/>
            <person name="Hao Y."/>
            <person name="Huang J."/>
            <person name="Zhao X.-W."/>
            <person name="Ke S."/>
            <person name="Chen Y.-Y."/>
            <person name="Wu W.-L."/>
            <person name="Hsu J.-L."/>
            <person name="Lin Y.-F."/>
            <person name="Huang M.-D."/>
            <person name="Li C.-Y."/>
            <person name="Huang L."/>
            <person name="Wang Z.-W."/>
            <person name="Zhao X."/>
            <person name="Zhong W.-Y."/>
            <person name="Peng D.-H."/>
            <person name="Ahmad S."/>
            <person name="Lan S."/>
            <person name="Zhang J.-S."/>
            <person name="Tsai W.-C."/>
            <person name="Van De Peer Y."/>
            <person name="Liu Z.-J."/>
        </authorList>
    </citation>
    <scope>NUCLEOTIDE SEQUENCE</scope>
    <source>
        <strain evidence="11">CP</strain>
        <tissue evidence="11">Leaves</tissue>
    </source>
</reference>
<dbReference type="EMBL" id="JAUJYO010000016">
    <property type="protein sequence ID" value="KAK1294677.1"/>
    <property type="molecule type" value="Genomic_DNA"/>
</dbReference>
<proteinExistence type="inferred from homology"/>
<evidence type="ECO:0000256" key="7">
    <source>
        <dbReference type="ARBA" id="ARBA00051744"/>
    </source>
</evidence>
<keyword evidence="4" id="KW-0547">Nucleotide-binding</keyword>
<comment type="caution">
    <text evidence="11">The sequence shown here is derived from an EMBL/GenBank/DDBJ whole genome shotgun (WGS) entry which is preliminary data.</text>
</comment>
<dbReference type="InterPro" id="IPR027417">
    <property type="entry name" value="P-loop_NTPase"/>
</dbReference>
<accession>A0AAV9D1L9</accession>
<keyword evidence="6" id="KW-0809">Transit peptide</keyword>
<dbReference type="GO" id="GO:0005524">
    <property type="term" value="F:ATP binding"/>
    <property type="evidence" value="ECO:0007669"/>
    <property type="project" value="UniProtKB-KW"/>
</dbReference>
<evidence type="ECO:0000313" key="12">
    <source>
        <dbReference type="Proteomes" id="UP001180020"/>
    </source>
</evidence>
<comment type="function">
    <text evidence="9">Involved in cytokinin biosynthesis. Catalyzes the transfer of an isopentenyl group from dimethylallyl diphosphate (DMAPP) to ATP and ADP.</text>
</comment>
<comment type="catalytic activity">
    <reaction evidence="7">
        <text>dimethylallyl diphosphate + ATP = N(6)-(dimethylallyl)adenosine 5'-triphosphate + diphosphate</text>
        <dbReference type="Rhea" id="RHEA:36331"/>
        <dbReference type="ChEBI" id="CHEBI:30616"/>
        <dbReference type="ChEBI" id="CHEBI:33019"/>
        <dbReference type="ChEBI" id="CHEBI:57623"/>
        <dbReference type="ChEBI" id="CHEBI:73532"/>
        <dbReference type="EC" id="2.5.1.112"/>
    </reaction>
</comment>
<comment type="similarity">
    <text evidence="1">Belongs to the IPP transferase family.</text>
</comment>
<keyword evidence="5" id="KW-0067">ATP-binding</keyword>
<protein>
    <recommendedName>
        <fullName evidence="10">adenylate dimethylallyltransferase (ADP/ATP-dependent)</fullName>
        <ecNumber evidence="10">2.5.1.112</ecNumber>
    </recommendedName>
</protein>
<dbReference type="PANTHER" id="PTHR11088:SF74">
    <property type="entry name" value="ADENYLATE ISOPENTENYLTRANSFERASE 5, CHLOROPLASTIC"/>
    <property type="match status" value="1"/>
</dbReference>
<dbReference type="Gene3D" id="3.40.50.300">
    <property type="entry name" value="P-loop containing nucleotide triphosphate hydrolases"/>
    <property type="match status" value="1"/>
</dbReference>
<dbReference type="GO" id="GO:0005739">
    <property type="term" value="C:mitochondrion"/>
    <property type="evidence" value="ECO:0007669"/>
    <property type="project" value="TreeGrafter"/>
</dbReference>
<dbReference type="PANTHER" id="PTHR11088">
    <property type="entry name" value="TRNA DIMETHYLALLYLTRANSFERASE"/>
    <property type="match status" value="1"/>
</dbReference>
<evidence type="ECO:0000256" key="1">
    <source>
        <dbReference type="ARBA" id="ARBA00005842"/>
    </source>
</evidence>
<comment type="catalytic activity">
    <reaction evidence="8">
        <text>dimethylallyl diphosphate + ADP = N(6)-(dimethylallyl)adenosine 5'-diphosphate + diphosphate</text>
        <dbReference type="Rhea" id="RHEA:36327"/>
        <dbReference type="ChEBI" id="CHEBI:33019"/>
        <dbReference type="ChEBI" id="CHEBI:57623"/>
        <dbReference type="ChEBI" id="CHEBI:73533"/>
        <dbReference type="ChEBI" id="CHEBI:456216"/>
        <dbReference type="EC" id="2.5.1.112"/>
    </reaction>
</comment>
<evidence type="ECO:0000256" key="10">
    <source>
        <dbReference type="ARBA" id="ARBA00066838"/>
    </source>
</evidence>
<evidence type="ECO:0000256" key="3">
    <source>
        <dbReference type="ARBA" id="ARBA00022712"/>
    </source>
</evidence>
<keyword evidence="2" id="KW-0808">Transferase</keyword>
<dbReference type="FunFam" id="1.10.287.890:FF:000002">
    <property type="entry name" value="Adenylate isopentenyltransferase 5, chloroplastic"/>
    <property type="match status" value="1"/>
</dbReference>
<evidence type="ECO:0000256" key="5">
    <source>
        <dbReference type="ARBA" id="ARBA00022840"/>
    </source>
</evidence>
<name>A0AAV9D1L9_ACOCL</name>
<dbReference type="HAMAP" id="MF_00185">
    <property type="entry name" value="IPP_trans"/>
    <property type="match status" value="1"/>
</dbReference>
<dbReference type="InterPro" id="IPR039657">
    <property type="entry name" value="Dimethylallyltransferase"/>
</dbReference>
<organism evidence="11 12">
    <name type="scientific">Acorus calamus</name>
    <name type="common">Sweet flag</name>
    <dbReference type="NCBI Taxonomy" id="4465"/>
    <lineage>
        <taxon>Eukaryota</taxon>
        <taxon>Viridiplantae</taxon>
        <taxon>Streptophyta</taxon>
        <taxon>Embryophyta</taxon>
        <taxon>Tracheophyta</taxon>
        <taxon>Spermatophyta</taxon>
        <taxon>Magnoliopsida</taxon>
        <taxon>Liliopsida</taxon>
        <taxon>Acoraceae</taxon>
        <taxon>Acorus</taxon>
    </lineage>
</organism>
<dbReference type="GO" id="GO:0009824">
    <property type="term" value="F:AMP dimethylallyltransferase activity"/>
    <property type="evidence" value="ECO:0007669"/>
    <property type="project" value="UniProtKB-ARBA"/>
</dbReference>
<reference evidence="11" key="1">
    <citation type="journal article" date="2023" name="Nat. Commun.">
        <title>Diploid and tetraploid genomes of Acorus and the evolution of monocots.</title>
        <authorList>
            <person name="Ma L."/>
            <person name="Liu K.W."/>
            <person name="Li Z."/>
            <person name="Hsiao Y.Y."/>
            <person name="Qi Y."/>
            <person name="Fu T."/>
            <person name="Tang G.D."/>
            <person name="Zhang D."/>
            <person name="Sun W.H."/>
            <person name="Liu D.K."/>
            <person name="Li Y."/>
            <person name="Chen G.Z."/>
            <person name="Liu X.D."/>
            <person name="Liao X.Y."/>
            <person name="Jiang Y.T."/>
            <person name="Yu X."/>
            <person name="Hao Y."/>
            <person name="Huang J."/>
            <person name="Zhao X.W."/>
            <person name="Ke S."/>
            <person name="Chen Y.Y."/>
            <person name="Wu W.L."/>
            <person name="Hsu J.L."/>
            <person name="Lin Y.F."/>
            <person name="Huang M.D."/>
            <person name="Li C.Y."/>
            <person name="Huang L."/>
            <person name="Wang Z.W."/>
            <person name="Zhao X."/>
            <person name="Zhong W.Y."/>
            <person name="Peng D.H."/>
            <person name="Ahmad S."/>
            <person name="Lan S."/>
            <person name="Zhang J.S."/>
            <person name="Tsai W.C."/>
            <person name="Van de Peer Y."/>
            <person name="Liu Z.J."/>
        </authorList>
    </citation>
    <scope>NUCLEOTIDE SEQUENCE</scope>
    <source>
        <strain evidence="11">CP</strain>
    </source>
</reference>
<dbReference type="AlphaFoldDB" id="A0AAV9D1L9"/>
<dbReference type="GO" id="GO:0052622">
    <property type="term" value="F:ATP/ADP dimethylallyltransferase activity"/>
    <property type="evidence" value="ECO:0007669"/>
    <property type="project" value="UniProtKB-EC"/>
</dbReference>
<dbReference type="GO" id="GO:0009691">
    <property type="term" value="P:cytokinin biosynthetic process"/>
    <property type="evidence" value="ECO:0007669"/>
    <property type="project" value="UniProtKB-KW"/>
</dbReference>
<evidence type="ECO:0000256" key="4">
    <source>
        <dbReference type="ARBA" id="ARBA00022741"/>
    </source>
</evidence>
<keyword evidence="3" id="KW-0203">Cytokinin biosynthesis</keyword>
<dbReference type="EC" id="2.5.1.112" evidence="10"/>
<dbReference type="Pfam" id="PF01715">
    <property type="entry name" value="IPPT"/>
    <property type="match status" value="2"/>
</dbReference>
<dbReference type="GO" id="GO:0052381">
    <property type="term" value="F:tRNA dimethylallyltransferase activity"/>
    <property type="evidence" value="ECO:0007669"/>
    <property type="project" value="InterPro"/>
</dbReference>
<dbReference type="Gene3D" id="1.10.287.890">
    <property type="entry name" value="Crystal structure of tRNA isopentenylpyrophosphate transferase (bh2366) domain"/>
    <property type="match status" value="1"/>
</dbReference>
<evidence type="ECO:0000256" key="2">
    <source>
        <dbReference type="ARBA" id="ARBA00022679"/>
    </source>
</evidence>
<dbReference type="GO" id="GO:0006400">
    <property type="term" value="P:tRNA modification"/>
    <property type="evidence" value="ECO:0007669"/>
    <property type="project" value="TreeGrafter"/>
</dbReference>